<evidence type="ECO:0000256" key="7">
    <source>
        <dbReference type="PROSITE-ProRule" id="PRU00169"/>
    </source>
</evidence>
<dbReference type="InterPro" id="IPR011006">
    <property type="entry name" value="CheY-like_superfamily"/>
</dbReference>
<dbReference type="KEGG" id="rhg:EXZ61_15645"/>
<dbReference type="Pfam" id="PF00072">
    <property type="entry name" value="Response_reg"/>
    <property type="match status" value="1"/>
</dbReference>
<keyword evidence="2" id="KW-0547">Nucleotide-binding</keyword>
<name>A0A515ES61_9BURK</name>
<keyword evidence="3" id="KW-0418">Kinase</keyword>
<dbReference type="GO" id="GO:0006355">
    <property type="term" value="P:regulation of DNA-templated transcription"/>
    <property type="evidence" value="ECO:0007669"/>
    <property type="project" value="InterPro"/>
</dbReference>
<dbReference type="CDD" id="cd01948">
    <property type="entry name" value="EAL"/>
    <property type="match status" value="1"/>
</dbReference>
<dbReference type="CDD" id="cd17534">
    <property type="entry name" value="REC_DC-like"/>
    <property type="match status" value="1"/>
</dbReference>
<dbReference type="PROSITE" id="PS50113">
    <property type="entry name" value="PAC"/>
    <property type="match status" value="1"/>
</dbReference>
<dbReference type="Gene3D" id="3.40.50.2300">
    <property type="match status" value="1"/>
</dbReference>
<evidence type="ECO:0000259" key="9">
    <source>
        <dbReference type="PROSITE" id="PS50112"/>
    </source>
</evidence>
<dbReference type="InterPro" id="IPR001633">
    <property type="entry name" value="EAL_dom"/>
</dbReference>
<dbReference type="PROSITE" id="PS50887">
    <property type="entry name" value="GGDEF"/>
    <property type="match status" value="1"/>
</dbReference>
<dbReference type="Gene3D" id="3.20.20.450">
    <property type="entry name" value="EAL domain"/>
    <property type="match status" value="1"/>
</dbReference>
<dbReference type="Pfam" id="PF00563">
    <property type="entry name" value="EAL"/>
    <property type="match status" value="1"/>
</dbReference>
<dbReference type="SMART" id="SM00448">
    <property type="entry name" value="REC"/>
    <property type="match status" value="1"/>
</dbReference>
<dbReference type="NCBIfam" id="TIGR00229">
    <property type="entry name" value="sensory_box"/>
    <property type="match status" value="1"/>
</dbReference>
<evidence type="ECO:0000259" key="11">
    <source>
        <dbReference type="PROSITE" id="PS50883"/>
    </source>
</evidence>
<evidence type="ECO:0000313" key="14">
    <source>
        <dbReference type="Proteomes" id="UP000317365"/>
    </source>
</evidence>
<proteinExistence type="predicted"/>
<sequence>MLSPAPQAKILVVEDETIVARDIHAQLLEMGYNPVGHATQGEEAIVMVADLLPDLVLMDIQLAGVMDGIAAAQIIRDRYALPVVFLTAYAADDVLARAKLTEPFGYILKPFSERELRTVLEMALFKYQADAKLQATVLHTQAILDNMADGVITINTHGIVESYNLAASTIFGYTPDEVIGHNISMLMPEPYRSEHDHYLQHFRNTGEARIVGVARELEGRRQDGSVFPMSLTVSRIERGQQITFIGLIRDVTQHRLDMEEIRRLAFYDPLTGLPNRRLLLDRLKQAMVTSSRTGQHGALMFLDLDHFKLLNDSLGHDVGDILLQQVATRLTSCVREGDSVARLGGDEFVVLLEALSVHDHEAATQAEAIANKILDHLGRPYQLRANNYTSTPSIGIVVFLEDSETMDELIKKADVAMYQAKAAGRNTTRFFDPAMQAAAATYSELEKDLRNGLANQEFVLHYQVQVKVDNNKLHEPTITGVEALVRWNSGSRGMVPPAQFIQLAEETGMILPLGQWVLETACAQLVEWAKSPRTANWTMAVNVSASQFAKADFVTNVYSALEKTGARPELLKLELTESMLVVDIEEIILKMNAIRARGVSFSLDDFGTGYSSLSYLKRLPLTQLKIDRSFVRDVLTDPSDAVIARTIVALGHSLGLKVIAEGVETEGQRDFLTGIGVDAHQGYLFGKPVGVDALHTL</sequence>
<dbReference type="SUPFAM" id="SSF52172">
    <property type="entry name" value="CheY-like"/>
    <property type="match status" value="1"/>
</dbReference>
<dbReference type="Gene3D" id="3.30.70.270">
    <property type="match status" value="1"/>
</dbReference>
<dbReference type="InterPro" id="IPR043128">
    <property type="entry name" value="Rev_trsase/Diguanyl_cyclase"/>
</dbReference>
<dbReference type="AlphaFoldDB" id="A0A515ES61"/>
<dbReference type="InterPro" id="IPR013767">
    <property type="entry name" value="PAS_fold"/>
</dbReference>
<dbReference type="CDD" id="cd00130">
    <property type="entry name" value="PAS"/>
    <property type="match status" value="1"/>
</dbReference>
<keyword evidence="7" id="KW-0597">Phosphoprotein</keyword>
<dbReference type="RefSeq" id="WP_142812646.1">
    <property type="nucleotide sequence ID" value="NZ_CP036282.1"/>
</dbReference>
<reference evidence="14" key="1">
    <citation type="submission" date="2019-02" db="EMBL/GenBank/DDBJ databases">
        <title>Complete genome sequence of Rhodoferax sp. Gr-4.</title>
        <authorList>
            <person name="Jin L."/>
        </authorList>
    </citation>
    <scope>NUCLEOTIDE SEQUENCE [LARGE SCALE GENOMIC DNA]</scope>
    <source>
        <strain evidence="14">Gr-4</strain>
    </source>
</reference>
<dbReference type="InterPro" id="IPR052155">
    <property type="entry name" value="Biofilm_reg_signaling"/>
</dbReference>
<reference evidence="14" key="2">
    <citation type="journal article" date="2020" name="Int. J. Syst. Evol. Microbiol.">
        <title>Genomic insights into a novel species Rhodoferax aquaticus sp. nov., isolated from freshwater.</title>
        <authorList>
            <person name="Li T."/>
            <person name="Zhuo Y."/>
            <person name="Jin C.Z."/>
            <person name="Wu X."/>
            <person name="Ko S.R."/>
            <person name="Jin F.J."/>
            <person name="Ahn C.Y."/>
            <person name="Oh H.M."/>
            <person name="Lee H.G."/>
            <person name="Jin L."/>
        </authorList>
    </citation>
    <scope>NUCLEOTIDE SEQUENCE [LARGE SCALE GENOMIC DNA]</scope>
    <source>
        <strain evidence="14">Gr-4</strain>
    </source>
</reference>
<keyword evidence="4" id="KW-0067">ATP-binding</keyword>
<dbReference type="Pfam" id="PF00989">
    <property type="entry name" value="PAS"/>
    <property type="match status" value="1"/>
</dbReference>
<accession>A0A515ES61</accession>
<evidence type="ECO:0000259" key="8">
    <source>
        <dbReference type="PROSITE" id="PS50110"/>
    </source>
</evidence>
<feature type="domain" description="PAS" evidence="9">
    <location>
        <begin position="143"/>
        <end position="189"/>
    </location>
</feature>
<evidence type="ECO:0000259" key="10">
    <source>
        <dbReference type="PROSITE" id="PS50113"/>
    </source>
</evidence>
<feature type="domain" description="EAL" evidence="11">
    <location>
        <begin position="442"/>
        <end position="697"/>
    </location>
</feature>
<comment type="function">
    <text evidence="5">Putative oxygen sensor; modulates the activity of FixJ, a transcriptional activator of nitrogen fixation fixK gene. FixL probably acts as a kinase that phosphorylates FixJ.</text>
</comment>
<evidence type="ECO:0000256" key="5">
    <source>
        <dbReference type="ARBA" id="ARBA00059827"/>
    </source>
</evidence>
<dbReference type="GO" id="GO:0016301">
    <property type="term" value="F:kinase activity"/>
    <property type="evidence" value="ECO:0007669"/>
    <property type="project" value="UniProtKB-KW"/>
</dbReference>
<dbReference type="SMART" id="SM00267">
    <property type="entry name" value="GGDEF"/>
    <property type="match status" value="1"/>
</dbReference>
<protein>
    <recommendedName>
        <fullName evidence="6">Sensor protein FixL</fullName>
    </recommendedName>
</protein>
<gene>
    <name evidence="13" type="ORF">EXZ61_15645</name>
</gene>
<keyword evidence="1" id="KW-0808">Transferase</keyword>
<dbReference type="PROSITE" id="PS50110">
    <property type="entry name" value="RESPONSE_REGULATORY"/>
    <property type="match status" value="1"/>
</dbReference>
<dbReference type="InterPro" id="IPR000700">
    <property type="entry name" value="PAS-assoc_C"/>
</dbReference>
<evidence type="ECO:0000256" key="3">
    <source>
        <dbReference type="ARBA" id="ARBA00022777"/>
    </source>
</evidence>
<dbReference type="FunFam" id="3.30.450.20:FF:000060">
    <property type="entry name" value="Sensor protein FixL"/>
    <property type="match status" value="1"/>
</dbReference>
<feature type="modified residue" description="4-aspartylphosphate" evidence="7">
    <location>
        <position position="59"/>
    </location>
</feature>
<dbReference type="PROSITE" id="PS50112">
    <property type="entry name" value="PAS"/>
    <property type="match status" value="1"/>
</dbReference>
<dbReference type="PANTHER" id="PTHR44757:SF2">
    <property type="entry name" value="BIOFILM ARCHITECTURE MAINTENANCE PROTEIN MBAA"/>
    <property type="match status" value="1"/>
</dbReference>
<feature type="domain" description="PAC" evidence="10">
    <location>
        <begin position="213"/>
        <end position="263"/>
    </location>
</feature>
<dbReference type="SUPFAM" id="SSF55073">
    <property type="entry name" value="Nucleotide cyclase"/>
    <property type="match status" value="1"/>
</dbReference>
<dbReference type="GO" id="GO:0000160">
    <property type="term" value="P:phosphorelay signal transduction system"/>
    <property type="evidence" value="ECO:0007669"/>
    <property type="project" value="InterPro"/>
</dbReference>
<dbReference type="PANTHER" id="PTHR44757">
    <property type="entry name" value="DIGUANYLATE CYCLASE DGCP"/>
    <property type="match status" value="1"/>
</dbReference>
<dbReference type="GO" id="GO:0005524">
    <property type="term" value="F:ATP binding"/>
    <property type="evidence" value="ECO:0007669"/>
    <property type="project" value="UniProtKB-KW"/>
</dbReference>
<dbReference type="InterPro" id="IPR035919">
    <property type="entry name" value="EAL_sf"/>
</dbReference>
<dbReference type="Pfam" id="PF00990">
    <property type="entry name" value="GGDEF"/>
    <property type="match status" value="1"/>
</dbReference>
<evidence type="ECO:0000256" key="2">
    <source>
        <dbReference type="ARBA" id="ARBA00022741"/>
    </source>
</evidence>
<feature type="domain" description="GGDEF" evidence="12">
    <location>
        <begin position="295"/>
        <end position="433"/>
    </location>
</feature>
<dbReference type="InterPro" id="IPR000160">
    <property type="entry name" value="GGDEF_dom"/>
</dbReference>
<dbReference type="SMART" id="SM00052">
    <property type="entry name" value="EAL"/>
    <property type="match status" value="1"/>
</dbReference>
<dbReference type="InterPro" id="IPR029787">
    <property type="entry name" value="Nucleotide_cyclase"/>
</dbReference>
<organism evidence="13 14">
    <name type="scientific">Rhodoferax aquaticus</name>
    <dbReference type="NCBI Taxonomy" id="2527691"/>
    <lineage>
        <taxon>Bacteria</taxon>
        <taxon>Pseudomonadati</taxon>
        <taxon>Pseudomonadota</taxon>
        <taxon>Betaproteobacteria</taxon>
        <taxon>Burkholderiales</taxon>
        <taxon>Comamonadaceae</taxon>
        <taxon>Rhodoferax</taxon>
    </lineage>
</organism>
<feature type="domain" description="Response regulatory" evidence="8">
    <location>
        <begin position="9"/>
        <end position="124"/>
    </location>
</feature>
<evidence type="ECO:0000256" key="1">
    <source>
        <dbReference type="ARBA" id="ARBA00022679"/>
    </source>
</evidence>
<dbReference type="CDD" id="cd01949">
    <property type="entry name" value="GGDEF"/>
    <property type="match status" value="1"/>
</dbReference>
<dbReference type="NCBIfam" id="TIGR00254">
    <property type="entry name" value="GGDEF"/>
    <property type="match status" value="1"/>
</dbReference>
<dbReference type="FunFam" id="3.30.70.270:FF:000001">
    <property type="entry name" value="Diguanylate cyclase domain protein"/>
    <property type="match status" value="1"/>
</dbReference>
<dbReference type="SUPFAM" id="SSF55785">
    <property type="entry name" value="PYP-like sensor domain (PAS domain)"/>
    <property type="match status" value="1"/>
</dbReference>
<dbReference type="InterPro" id="IPR001789">
    <property type="entry name" value="Sig_transdc_resp-reg_receiver"/>
</dbReference>
<dbReference type="PROSITE" id="PS50883">
    <property type="entry name" value="EAL"/>
    <property type="match status" value="1"/>
</dbReference>
<dbReference type="InterPro" id="IPR035965">
    <property type="entry name" value="PAS-like_dom_sf"/>
</dbReference>
<dbReference type="Gene3D" id="3.30.450.20">
    <property type="entry name" value="PAS domain"/>
    <property type="match status" value="1"/>
</dbReference>
<evidence type="ECO:0000259" key="12">
    <source>
        <dbReference type="PROSITE" id="PS50887"/>
    </source>
</evidence>
<keyword evidence="14" id="KW-1185">Reference proteome</keyword>
<evidence type="ECO:0000256" key="4">
    <source>
        <dbReference type="ARBA" id="ARBA00022840"/>
    </source>
</evidence>
<dbReference type="InterPro" id="IPR000014">
    <property type="entry name" value="PAS"/>
</dbReference>
<evidence type="ECO:0000256" key="6">
    <source>
        <dbReference type="ARBA" id="ARBA00070616"/>
    </source>
</evidence>
<evidence type="ECO:0000313" key="13">
    <source>
        <dbReference type="EMBL" id="QDL55489.1"/>
    </source>
</evidence>
<dbReference type="SUPFAM" id="SSF141868">
    <property type="entry name" value="EAL domain-like"/>
    <property type="match status" value="1"/>
</dbReference>
<dbReference type="Proteomes" id="UP000317365">
    <property type="component" value="Chromosome"/>
</dbReference>
<dbReference type="EMBL" id="CP036282">
    <property type="protein sequence ID" value="QDL55489.1"/>
    <property type="molecule type" value="Genomic_DNA"/>
</dbReference>
<dbReference type="SMART" id="SM00091">
    <property type="entry name" value="PAS"/>
    <property type="match status" value="1"/>
</dbReference>